<evidence type="ECO:0000313" key="3">
    <source>
        <dbReference type="Proteomes" id="UP000636800"/>
    </source>
</evidence>
<protein>
    <submittedName>
        <fullName evidence="2">Uncharacterized protein</fullName>
    </submittedName>
</protein>
<comment type="caution">
    <text evidence="2">The sequence shown here is derived from an EMBL/GenBank/DDBJ whole genome shotgun (WGS) entry which is preliminary data.</text>
</comment>
<dbReference type="EMBL" id="JADCNL010000012">
    <property type="protein sequence ID" value="KAG0457565.1"/>
    <property type="molecule type" value="Genomic_DNA"/>
</dbReference>
<feature type="compositionally biased region" description="Polar residues" evidence="1">
    <location>
        <begin position="212"/>
        <end position="225"/>
    </location>
</feature>
<reference evidence="2 3" key="1">
    <citation type="journal article" date="2020" name="Nat. Food">
        <title>A phased Vanilla planifolia genome enables genetic improvement of flavour and production.</title>
        <authorList>
            <person name="Hasing T."/>
            <person name="Tang H."/>
            <person name="Brym M."/>
            <person name="Khazi F."/>
            <person name="Huang T."/>
            <person name="Chambers A.H."/>
        </authorList>
    </citation>
    <scope>NUCLEOTIDE SEQUENCE [LARGE SCALE GENOMIC DNA]</scope>
    <source>
        <tissue evidence="2">Leaf</tissue>
    </source>
</reference>
<proteinExistence type="predicted"/>
<dbReference type="AlphaFoldDB" id="A0A835PP29"/>
<name>A0A835PP29_VANPL</name>
<evidence type="ECO:0000313" key="2">
    <source>
        <dbReference type="EMBL" id="KAG0457565.1"/>
    </source>
</evidence>
<organism evidence="2 3">
    <name type="scientific">Vanilla planifolia</name>
    <name type="common">Vanilla</name>
    <dbReference type="NCBI Taxonomy" id="51239"/>
    <lineage>
        <taxon>Eukaryota</taxon>
        <taxon>Viridiplantae</taxon>
        <taxon>Streptophyta</taxon>
        <taxon>Embryophyta</taxon>
        <taxon>Tracheophyta</taxon>
        <taxon>Spermatophyta</taxon>
        <taxon>Magnoliopsida</taxon>
        <taxon>Liliopsida</taxon>
        <taxon>Asparagales</taxon>
        <taxon>Orchidaceae</taxon>
        <taxon>Vanilloideae</taxon>
        <taxon>Vanilleae</taxon>
        <taxon>Vanilla</taxon>
    </lineage>
</organism>
<keyword evidence="3" id="KW-1185">Reference proteome</keyword>
<gene>
    <name evidence="2" type="ORF">HPP92_022722</name>
</gene>
<dbReference type="Proteomes" id="UP000636800">
    <property type="component" value="Chromosome 12"/>
</dbReference>
<accession>A0A835PP29</accession>
<evidence type="ECO:0000256" key="1">
    <source>
        <dbReference type="SAM" id="MobiDB-lite"/>
    </source>
</evidence>
<dbReference type="OrthoDB" id="2020802at2759"/>
<feature type="region of interest" description="Disordered" evidence="1">
    <location>
        <begin position="188"/>
        <end position="225"/>
    </location>
</feature>
<sequence length="225" mass="25128">MEMIAIANDHDGADSTVTSEKFIDDIAWGSTFDNDETDSIWGLNPIRTKETVYDWGRQDSFNVSGEFDHNPRRADSPSAASVFGKEKGPFFDSVPSTPLFPSSFSPRFNEGPSDDHSFDSLTRFDSFATHDNLFPSPLRNSSDPFARFDSFNSTADTPREFSRFDSIRSTTEPRRATLARFDSIGSTAEHSRGFSFDDSDPFGSGPFRPSENHASNSTTDYWSSF</sequence>